<protein>
    <submittedName>
        <fullName evidence="1">Uncharacterized protein</fullName>
    </submittedName>
</protein>
<reference evidence="1 2" key="1">
    <citation type="submission" date="2018-01" db="EMBL/GenBank/DDBJ databases">
        <title>Genomic Encyclopedia of Type Strains, Phase III (KMG-III): the genomes of soil and plant-associated and newly described type strains.</title>
        <authorList>
            <person name="Whitman W."/>
        </authorList>
    </citation>
    <scope>NUCLEOTIDE SEQUENCE [LARGE SCALE GENOMIC DNA]</scope>
    <source>
        <strain evidence="1 2">JCM 18070</strain>
    </source>
</reference>
<keyword evidence="2" id="KW-1185">Reference proteome</keyword>
<dbReference type="EMBL" id="PQGA01000008">
    <property type="protein sequence ID" value="POR50727.1"/>
    <property type="molecule type" value="Genomic_DNA"/>
</dbReference>
<sequence>MSNLIFPRLRRFFTRDRVEIESERPDAHEQAERAALYASHGYFHSSFTPLLFPFVPEIPLE</sequence>
<comment type="caution">
    <text evidence="1">The sequence shown here is derived from an EMBL/GenBank/DDBJ whole genome shotgun (WGS) entry which is preliminary data.</text>
</comment>
<dbReference type="RefSeq" id="WP_103705401.1">
    <property type="nucleotide sequence ID" value="NZ_PQGA01000008.1"/>
</dbReference>
<proteinExistence type="predicted"/>
<dbReference type="Proteomes" id="UP000237381">
    <property type="component" value="Unassembled WGS sequence"/>
</dbReference>
<evidence type="ECO:0000313" key="1">
    <source>
        <dbReference type="EMBL" id="POR50727.1"/>
    </source>
</evidence>
<gene>
    <name evidence="1" type="ORF">B0G62_108219</name>
</gene>
<accession>A0A2S4M880</accession>
<dbReference type="AlphaFoldDB" id="A0A2S4M880"/>
<name>A0A2S4M880_9BURK</name>
<dbReference type="OrthoDB" id="9133649at2"/>
<organism evidence="1 2">
    <name type="scientific">Paraburkholderia eburnea</name>
    <dbReference type="NCBI Taxonomy" id="1189126"/>
    <lineage>
        <taxon>Bacteria</taxon>
        <taxon>Pseudomonadati</taxon>
        <taxon>Pseudomonadota</taxon>
        <taxon>Betaproteobacteria</taxon>
        <taxon>Burkholderiales</taxon>
        <taxon>Burkholderiaceae</taxon>
        <taxon>Paraburkholderia</taxon>
    </lineage>
</organism>
<evidence type="ECO:0000313" key="2">
    <source>
        <dbReference type="Proteomes" id="UP000237381"/>
    </source>
</evidence>